<gene>
    <name evidence="3" type="ORF">J4573_51115</name>
</gene>
<dbReference type="EMBL" id="JAGEOJ010000037">
    <property type="protein sequence ID" value="MBO2455507.1"/>
    <property type="molecule type" value="Genomic_DNA"/>
</dbReference>
<evidence type="ECO:0000313" key="3">
    <source>
        <dbReference type="EMBL" id="MBO2455507.1"/>
    </source>
</evidence>
<evidence type="ECO:0000313" key="4">
    <source>
        <dbReference type="Proteomes" id="UP000669179"/>
    </source>
</evidence>
<feature type="domain" description="DUF5753" evidence="2">
    <location>
        <begin position="52"/>
        <end position="113"/>
    </location>
</feature>
<name>A0A939PNC7_9ACTN</name>
<proteinExistence type="predicted"/>
<sequence>MHIRPGLAEIMKILDVLNVTDDKWQEIITIARDAAERGWWDAYGDAMGARQRLYADIESGAKTISEYNQFTIPGVLQTPDFTRFMIEMVRSEGALDFLPARMMEARLRRQGGCPWTSRAALRSHPRRGSPTPPDRAATNRPRPAPASDLDR</sequence>
<dbReference type="Proteomes" id="UP000669179">
    <property type="component" value="Unassembled WGS sequence"/>
</dbReference>
<feature type="region of interest" description="Disordered" evidence="1">
    <location>
        <begin position="114"/>
        <end position="151"/>
    </location>
</feature>
<dbReference type="Pfam" id="PF19054">
    <property type="entry name" value="DUF5753"/>
    <property type="match status" value="1"/>
</dbReference>
<protein>
    <recommendedName>
        <fullName evidence="2">DUF5753 domain-containing protein</fullName>
    </recommendedName>
</protein>
<dbReference type="InterPro" id="IPR043917">
    <property type="entry name" value="DUF5753"/>
</dbReference>
<comment type="caution">
    <text evidence="3">The sequence shown here is derived from an EMBL/GenBank/DDBJ whole genome shotgun (WGS) entry which is preliminary data.</text>
</comment>
<accession>A0A939PNC7</accession>
<dbReference type="AlphaFoldDB" id="A0A939PNC7"/>
<evidence type="ECO:0000259" key="2">
    <source>
        <dbReference type="Pfam" id="PF19054"/>
    </source>
</evidence>
<organism evidence="3 4">
    <name type="scientific">Actinomadura barringtoniae</name>
    <dbReference type="NCBI Taxonomy" id="1427535"/>
    <lineage>
        <taxon>Bacteria</taxon>
        <taxon>Bacillati</taxon>
        <taxon>Actinomycetota</taxon>
        <taxon>Actinomycetes</taxon>
        <taxon>Streptosporangiales</taxon>
        <taxon>Thermomonosporaceae</taxon>
        <taxon>Actinomadura</taxon>
    </lineage>
</organism>
<evidence type="ECO:0000256" key="1">
    <source>
        <dbReference type="SAM" id="MobiDB-lite"/>
    </source>
</evidence>
<keyword evidence="4" id="KW-1185">Reference proteome</keyword>
<dbReference type="RefSeq" id="WP_208263728.1">
    <property type="nucleotide sequence ID" value="NZ_JAGEOJ010000037.1"/>
</dbReference>
<reference evidence="3" key="1">
    <citation type="submission" date="2021-03" db="EMBL/GenBank/DDBJ databases">
        <authorList>
            <person name="Kanchanasin P."/>
            <person name="Saeng-In P."/>
            <person name="Phongsopitanun W."/>
            <person name="Yuki M."/>
            <person name="Kudo T."/>
            <person name="Ohkuma M."/>
            <person name="Tanasupawat S."/>
        </authorList>
    </citation>
    <scope>NUCLEOTIDE SEQUENCE</scope>
    <source>
        <strain evidence="3">GKU 128</strain>
    </source>
</reference>